<evidence type="ECO:0008006" key="12">
    <source>
        <dbReference type="Google" id="ProtNLM"/>
    </source>
</evidence>
<dbReference type="InterPro" id="IPR057670">
    <property type="entry name" value="SH3_retrovirus"/>
</dbReference>
<feature type="compositionally biased region" description="Gly residues" evidence="7">
    <location>
        <begin position="1"/>
        <end position="12"/>
    </location>
</feature>
<feature type="region of interest" description="Disordered" evidence="7">
    <location>
        <begin position="1813"/>
        <end position="1835"/>
    </location>
</feature>
<dbReference type="InterPro" id="IPR036875">
    <property type="entry name" value="Znf_CCHC_sf"/>
</dbReference>
<evidence type="ECO:0000313" key="10">
    <source>
        <dbReference type="EMBL" id="KAK0576191.1"/>
    </source>
</evidence>
<dbReference type="PANTHER" id="PTHR42648:SF21">
    <property type="entry name" value="CYSTEINE-RICH RLK (RECEPTOR-LIKE PROTEIN KINASE) 8"/>
    <property type="match status" value="1"/>
</dbReference>
<evidence type="ECO:0000256" key="3">
    <source>
        <dbReference type="ARBA" id="ARBA00022750"/>
    </source>
</evidence>
<keyword evidence="2" id="KW-0479">Metal-binding</keyword>
<dbReference type="InterPro" id="IPR001878">
    <property type="entry name" value="Znf_CCHC"/>
</dbReference>
<dbReference type="GO" id="GO:0008270">
    <property type="term" value="F:zinc ion binding"/>
    <property type="evidence" value="ECO:0007669"/>
    <property type="project" value="UniProtKB-KW"/>
</dbReference>
<dbReference type="Pfam" id="PF13976">
    <property type="entry name" value="gag_pre-integrs"/>
    <property type="match status" value="1"/>
</dbReference>
<gene>
    <name evidence="10" type="ORF">LWI29_013504</name>
</gene>
<dbReference type="Gene3D" id="3.30.420.10">
    <property type="entry name" value="Ribonuclease H-like superfamily/Ribonuclease H"/>
    <property type="match status" value="1"/>
</dbReference>
<dbReference type="SMART" id="SM00343">
    <property type="entry name" value="ZnF_C2HC"/>
    <property type="match status" value="2"/>
</dbReference>
<dbReference type="EMBL" id="JAUESC010000386">
    <property type="protein sequence ID" value="KAK0576191.1"/>
    <property type="molecule type" value="Genomic_DNA"/>
</dbReference>
<feature type="region of interest" description="Disordered" evidence="7">
    <location>
        <begin position="1149"/>
        <end position="1170"/>
    </location>
</feature>
<protein>
    <recommendedName>
        <fullName evidence="12">Gag-pol polyprotein</fullName>
    </recommendedName>
</protein>
<evidence type="ECO:0000256" key="7">
    <source>
        <dbReference type="SAM" id="MobiDB-lite"/>
    </source>
</evidence>
<dbReference type="InterPro" id="IPR043502">
    <property type="entry name" value="DNA/RNA_pol_sf"/>
</dbReference>
<dbReference type="SUPFAM" id="SSF56672">
    <property type="entry name" value="DNA/RNA polymerases"/>
    <property type="match status" value="1"/>
</dbReference>
<feature type="region of interest" description="Disordered" evidence="7">
    <location>
        <begin position="221"/>
        <end position="244"/>
    </location>
</feature>
<feature type="compositionally biased region" description="Polar residues" evidence="7">
    <location>
        <begin position="1149"/>
        <end position="1166"/>
    </location>
</feature>
<dbReference type="PROSITE" id="PS50994">
    <property type="entry name" value="INTEGRASE"/>
    <property type="match status" value="1"/>
</dbReference>
<feature type="compositionally biased region" description="Acidic residues" evidence="7">
    <location>
        <begin position="372"/>
        <end position="383"/>
    </location>
</feature>
<feature type="domain" description="Integrase catalytic" evidence="9">
    <location>
        <begin position="886"/>
        <end position="1055"/>
    </location>
</feature>
<dbReference type="GO" id="GO:0015074">
    <property type="term" value="P:DNA integration"/>
    <property type="evidence" value="ECO:0007669"/>
    <property type="project" value="InterPro"/>
</dbReference>
<dbReference type="Proteomes" id="UP001168877">
    <property type="component" value="Unassembled WGS sequence"/>
</dbReference>
<dbReference type="Pfam" id="PF25597">
    <property type="entry name" value="SH3_retrovirus"/>
    <property type="match status" value="1"/>
</dbReference>
<dbReference type="PANTHER" id="PTHR42648">
    <property type="entry name" value="TRANSPOSASE, PUTATIVE-RELATED"/>
    <property type="match status" value="1"/>
</dbReference>
<proteinExistence type="predicted"/>
<evidence type="ECO:0000313" key="11">
    <source>
        <dbReference type="Proteomes" id="UP001168877"/>
    </source>
</evidence>
<dbReference type="Pfam" id="PF14223">
    <property type="entry name" value="Retrotran_gag_2"/>
    <property type="match status" value="1"/>
</dbReference>
<reference evidence="10" key="1">
    <citation type="journal article" date="2022" name="Plant J.">
        <title>Strategies of tolerance reflected in two North American maple genomes.</title>
        <authorList>
            <person name="McEvoy S.L."/>
            <person name="Sezen U.U."/>
            <person name="Trouern-Trend A."/>
            <person name="McMahon S.M."/>
            <person name="Schaberg P.G."/>
            <person name="Yang J."/>
            <person name="Wegrzyn J.L."/>
            <person name="Swenson N.G."/>
        </authorList>
    </citation>
    <scope>NUCLEOTIDE SEQUENCE</scope>
    <source>
        <strain evidence="10">NS2018</strain>
    </source>
</reference>
<dbReference type="InterPro" id="IPR054722">
    <property type="entry name" value="PolX-like_BBD"/>
</dbReference>
<dbReference type="PROSITE" id="PS50158">
    <property type="entry name" value="ZF_CCHC"/>
    <property type="match status" value="1"/>
</dbReference>
<keyword evidence="4" id="KW-0378">Hydrolase</keyword>
<dbReference type="Pfam" id="PF00665">
    <property type="entry name" value="rve"/>
    <property type="match status" value="1"/>
</dbReference>
<dbReference type="SUPFAM" id="SSF57756">
    <property type="entry name" value="Retrovirus zinc finger-like domains"/>
    <property type="match status" value="1"/>
</dbReference>
<organism evidence="10 11">
    <name type="scientific">Acer saccharum</name>
    <name type="common">Sugar maple</name>
    <dbReference type="NCBI Taxonomy" id="4024"/>
    <lineage>
        <taxon>Eukaryota</taxon>
        <taxon>Viridiplantae</taxon>
        <taxon>Streptophyta</taxon>
        <taxon>Embryophyta</taxon>
        <taxon>Tracheophyta</taxon>
        <taxon>Spermatophyta</taxon>
        <taxon>Magnoliopsida</taxon>
        <taxon>eudicotyledons</taxon>
        <taxon>Gunneridae</taxon>
        <taxon>Pentapetalae</taxon>
        <taxon>rosids</taxon>
        <taxon>malvids</taxon>
        <taxon>Sapindales</taxon>
        <taxon>Sapindaceae</taxon>
        <taxon>Hippocastanoideae</taxon>
        <taxon>Acereae</taxon>
        <taxon>Acer</taxon>
    </lineage>
</organism>
<dbReference type="InterPro" id="IPR039537">
    <property type="entry name" value="Retrotran_Ty1/copia-like"/>
</dbReference>
<dbReference type="SUPFAM" id="SSF53098">
    <property type="entry name" value="Ribonuclease H-like"/>
    <property type="match status" value="1"/>
</dbReference>
<reference evidence="10" key="2">
    <citation type="submission" date="2023-06" db="EMBL/GenBank/DDBJ databases">
        <authorList>
            <person name="Swenson N.G."/>
            <person name="Wegrzyn J.L."/>
            <person name="Mcevoy S.L."/>
        </authorList>
    </citation>
    <scope>NUCLEOTIDE SEQUENCE</scope>
    <source>
        <strain evidence="10">NS2018</strain>
        <tissue evidence="10">Leaf</tissue>
    </source>
</reference>
<dbReference type="GO" id="GO:0004190">
    <property type="term" value="F:aspartic-type endopeptidase activity"/>
    <property type="evidence" value="ECO:0007669"/>
    <property type="project" value="UniProtKB-KW"/>
</dbReference>
<keyword evidence="11" id="KW-1185">Reference proteome</keyword>
<evidence type="ECO:0000256" key="6">
    <source>
        <dbReference type="SAM" id="Coils"/>
    </source>
</evidence>
<evidence type="ECO:0000256" key="1">
    <source>
        <dbReference type="ARBA" id="ARBA00022670"/>
    </source>
</evidence>
<feature type="region of interest" description="Disordered" evidence="7">
    <location>
        <begin position="360"/>
        <end position="391"/>
    </location>
</feature>
<dbReference type="InterPro" id="IPR012337">
    <property type="entry name" value="RNaseH-like_sf"/>
</dbReference>
<keyword evidence="5" id="KW-0862">Zinc</keyword>
<dbReference type="CDD" id="cd09272">
    <property type="entry name" value="RNase_HI_RT_Ty1"/>
    <property type="match status" value="1"/>
</dbReference>
<evidence type="ECO:0000256" key="2">
    <source>
        <dbReference type="ARBA" id="ARBA00022723"/>
    </source>
</evidence>
<keyword evidence="3" id="KW-0064">Aspartyl protease</keyword>
<dbReference type="InterPro" id="IPR001584">
    <property type="entry name" value="Integrase_cat-core"/>
</dbReference>
<evidence type="ECO:0000259" key="8">
    <source>
        <dbReference type="PROSITE" id="PS50158"/>
    </source>
</evidence>
<keyword evidence="6" id="KW-0175">Coiled coil</keyword>
<comment type="caution">
    <text evidence="10">The sequence shown here is derived from an EMBL/GenBank/DDBJ whole genome shotgun (WGS) entry which is preliminary data.</text>
</comment>
<name>A0AA39VDJ4_ACESA</name>
<feature type="domain" description="CCHC-type" evidence="8">
    <location>
        <begin position="300"/>
        <end position="314"/>
    </location>
</feature>
<keyword evidence="1" id="KW-0645">Protease</keyword>
<dbReference type="GO" id="GO:0006508">
    <property type="term" value="P:proteolysis"/>
    <property type="evidence" value="ECO:0007669"/>
    <property type="project" value="UniProtKB-KW"/>
</dbReference>
<dbReference type="InterPro" id="IPR036397">
    <property type="entry name" value="RNaseH_sf"/>
</dbReference>
<dbReference type="InterPro" id="IPR013103">
    <property type="entry name" value="RVT_2"/>
</dbReference>
<keyword evidence="5" id="KW-0863">Zinc-finger</keyword>
<feature type="coiled-coil region" evidence="6">
    <location>
        <begin position="417"/>
        <end position="472"/>
    </location>
</feature>
<evidence type="ECO:0000256" key="5">
    <source>
        <dbReference type="PROSITE-ProRule" id="PRU00047"/>
    </source>
</evidence>
<feature type="region of interest" description="Disordered" evidence="7">
    <location>
        <begin position="1"/>
        <end position="20"/>
    </location>
</feature>
<dbReference type="InterPro" id="IPR025724">
    <property type="entry name" value="GAG-pre-integrase_dom"/>
</dbReference>
<dbReference type="Pfam" id="PF00098">
    <property type="entry name" value="zf-CCHC"/>
    <property type="match status" value="1"/>
</dbReference>
<dbReference type="GO" id="GO:0003676">
    <property type="term" value="F:nucleic acid binding"/>
    <property type="evidence" value="ECO:0007669"/>
    <property type="project" value="InterPro"/>
</dbReference>
<accession>A0AA39VDJ4</accession>
<evidence type="ECO:0000259" key="9">
    <source>
        <dbReference type="PROSITE" id="PS50994"/>
    </source>
</evidence>
<sequence length="1835" mass="208508">MSGNGGNGGGHEGASSTRPPLLTGLNYSQWKGKMESYICQIHDRAWMAVEDGYDLPMMTPAGGGEDVLKPKAQWNAQEFDASKWNRKALHAILCAMDENQYKLIQNTRIAKEAWDILEIAHEGTEVVKDSKLQVLQTQFETLKMEENECFNDFEIKLMDIVNQSHQLGDPYSDRRIKQKIMRSLPDRFESKVTALEENSGYKDMKPSEVIGRLLAYESRKGPISTPTKKQKGIALKTSKDEKEEKKVDSDEDLALFVKRFNKVMKFRRKSFGSKGQDLKKKGSFKKFEPRQERTERKGVRCFECGGIGHFAPDCANHVEKKKGKVMAATWSGSSDDSYEGDESSDDEELMANLLAFASSHKSKSASEREEMSQEENDSSDVESDSSSNSMNGFMEKKEFAKYHAEFNDLAIKSTRKIKMLREENLELASQNDHLSEQVEKFKKMEDKLKEELVLSRRNEDSLKRELEEVRESMTRMDSSTKKLDHMLGVGKSPCDKRGLGYEDDKKISTSNKTIFVKSLKKEETSLVQLPRKKLEIGQSSNAQVKMGPRRQPQAKLPRVSQANIPPQLAHKGKRPIMQPQAWKQPRPVQQRRCIEPIHPQRQGQGMIPYFTPICHFCGFVGHIRPQCFRYIKMCKTRSMIEKKKKRAMMHVPRNNNIDLHDPRNNRAHVPKTTKKAKIVAKWIRKNENVCHVAQIALKANSSNFWYLDSGCSRHMTGNKSFFETLVMEEGGYVTFGDGSKKKVVGKGSISVPGLPSLSDALFVDGLKANLISISHLSDEGYSVLFSKNDCSILKPDGQTLLKGMRSSDNCYCLEARIVSNNVSMDEQVELWHERLGHMNFRDLRTLGKFECVRGLPKLGKKANGICGPCQQGKQTKSMHKKGKYLSTKEPLELLHMDLMGPMQTESLGGKRYIFVCVDDFSRFTWTYFLREKSETFDKFKMLCTKLQNEMNSNIRSIKRIRSDHGREFENASFESYCDSLGISHEFSAPRTPQQNGVVERKNRVLQEMARVMLLSNNVPRNLWAEAINTACYIGNRVFLRPGTRNTSYELWKGKRPNVSYFHSFGSKCYILNDRDQLGKFDAKSDEGIFIGYALNSRAYRVFNLKTRTVMESSNVVIDDTRLKSKNDEEEDVLEDDSPLERVVVTPNVGTSNEVTQPSTRVPNLDSNEPAPWVRRLHNKEDVIGDVNEGVRTRRQIANLISFTCYTSQIEPKKVEEALNDEFWVLAMQEELNQFERNEVWTLVPRPKTTNVIGTKWIFRNKSDEDGNIVRNKARLVAQGYSQIEGIDFEETFAPVARLESIRLLLSISCVHKFKLHQMDVKSAFLNGFLQEEVFVEQPKGFVDAHHPNHVYRLKKALYGLKQAPRAWYERLTQFLVDNNYTRGSVDKTLFIKRDNDELFIAQIYVDDIVFGSTNNTKVQQFVDVMSYEFEMSLVGELSYFLGLQIRQMNDGIFITQAKYAKNLVKKFGLENAKRCDTPMSTTLKLSKDASGKSVEQTLYRGMIGSLLYLTASRPDISFSVGVCARYQADPKESHLSSVKRIIRYVNGTSNYGIWYSFDTNASLVGFSDADWAGNCDVRKSTSGGCFFLGNNLVSWFCKKQNSISLSTAEAEYIAAGSGCTQLLWMKQMLVDYGFNQVMARTVVRGGHVPTDPTRRRDKRPVAYPGKYEVGCALHREGGAGWNGQELKRGDLHLDIAFWNLYISASLKPSSHTGEIFKEVSQVLYAIRTGRYFYVATFIKKEIRGVGRLTGATMVFPCLITGMCAAAGLGVYDDAKDETIEPEMPLSLTTWNTQVSMRGLPLIGEFPGRKRCRAGQTDVGEEQLDAADQQNLEQHT</sequence>
<feature type="region of interest" description="Disordered" evidence="7">
    <location>
        <begin position="568"/>
        <end position="588"/>
    </location>
</feature>
<dbReference type="Pfam" id="PF22936">
    <property type="entry name" value="Pol_BBD"/>
    <property type="match status" value="1"/>
</dbReference>
<dbReference type="Pfam" id="PF07727">
    <property type="entry name" value="RVT_2"/>
    <property type="match status" value="1"/>
</dbReference>
<evidence type="ECO:0000256" key="4">
    <source>
        <dbReference type="ARBA" id="ARBA00022801"/>
    </source>
</evidence>